<keyword evidence="1" id="KW-0812">Transmembrane</keyword>
<protein>
    <recommendedName>
        <fullName evidence="4">BESS domain-containing protein</fullName>
    </recommendedName>
</protein>
<name>A0A6H5I205_9HYME</name>
<organism evidence="2 3">
    <name type="scientific">Trichogramma brassicae</name>
    <dbReference type="NCBI Taxonomy" id="86971"/>
    <lineage>
        <taxon>Eukaryota</taxon>
        <taxon>Metazoa</taxon>
        <taxon>Ecdysozoa</taxon>
        <taxon>Arthropoda</taxon>
        <taxon>Hexapoda</taxon>
        <taxon>Insecta</taxon>
        <taxon>Pterygota</taxon>
        <taxon>Neoptera</taxon>
        <taxon>Endopterygota</taxon>
        <taxon>Hymenoptera</taxon>
        <taxon>Apocrita</taxon>
        <taxon>Proctotrupomorpha</taxon>
        <taxon>Chalcidoidea</taxon>
        <taxon>Trichogrammatidae</taxon>
        <taxon>Trichogramma</taxon>
    </lineage>
</organism>
<accession>A0A6H5I205</accession>
<evidence type="ECO:0000313" key="2">
    <source>
        <dbReference type="EMBL" id="CAB0031799.1"/>
    </source>
</evidence>
<reference evidence="2 3" key="1">
    <citation type="submission" date="2020-02" db="EMBL/GenBank/DDBJ databases">
        <authorList>
            <person name="Ferguson B K."/>
        </authorList>
    </citation>
    <scope>NUCLEOTIDE SEQUENCE [LARGE SCALE GENOMIC DNA]</scope>
</reference>
<sequence>MAIMAIMAEMSIMDEMSIMNNMSIIDKMSIIEIMSIMNNMSIIAIMSIMNNMSIIAIMSIISKNLLKLRKQRGLSLVVNTNDSRSKSLCKFGLASELMKLKRPTWPYFQSLQFLDDRVIERTSTSGNLDDLDSSSDEAIDEIIESETSVYRNSEETESNVTSIREASHISSMVSNRENIDDFMPSDMTYQQTPSVPKQTSCIIKASSPPSTESDKVKDSQWAIYFSSLLPHTRRVENINKLDMCNEINKMVNKFAYDMQPAKPKQSVVSPPFGLIHFCKVTWSQLHFYIILIM</sequence>
<feature type="transmembrane region" description="Helical" evidence="1">
    <location>
        <begin position="42"/>
        <end position="62"/>
    </location>
</feature>
<dbReference type="EMBL" id="CADCXV010000655">
    <property type="protein sequence ID" value="CAB0031799.1"/>
    <property type="molecule type" value="Genomic_DNA"/>
</dbReference>
<evidence type="ECO:0000256" key="1">
    <source>
        <dbReference type="SAM" id="Phobius"/>
    </source>
</evidence>
<evidence type="ECO:0008006" key="4">
    <source>
        <dbReference type="Google" id="ProtNLM"/>
    </source>
</evidence>
<dbReference type="AlphaFoldDB" id="A0A6H5I205"/>
<keyword evidence="3" id="KW-1185">Reference proteome</keyword>
<evidence type="ECO:0000313" key="3">
    <source>
        <dbReference type="Proteomes" id="UP000479190"/>
    </source>
</evidence>
<dbReference type="Proteomes" id="UP000479190">
    <property type="component" value="Unassembled WGS sequence"/>
</dbReference>
<keyword evidence="1" id="KW-0472">Membrane</keyword>
<keyword evidence="1" id="KW-1133">Transmembrane helix</keyword>
<gene>
    <name evidence="2" type="ORF">TBRA_LOCUS3761</name>
</gene>
<proteinExistence type="predicted"/>